<protein>
    <recommendedName>
        <fullName evidence="4">RNA-dependent RNA polymerase</fullName>
    </recommendedName>
</protein>
<evidence type="ECO:0000313" key="3">
    <source>
        <dbReference type="EMBL" id="XCO00554.1"/>
    </source>
</evidence>
<evidence type="ECO:0008006" key="4">
    <source>
        <dbReference type="Google" id="ProtNLM"/>
    </source>
</evidence>
<evidence type="ECO:0000256" key="1">
    <source>
        <dbReference type="SAM" id="Coils"/>
    </source>
</evidence>
<feature type="coiled-coil region" evidence="1">
    <location>
        <begin position="3962"/>
        <end position="3989"/>
    </location>
</feature>
<reference evidence="3" key="1">
    <citation type="submission" date="2024-06" db="EMBL/GenBank/DDBJ databases">
        <title>Intestivirid acquisition increases across infancy in a wild primate population.</title>
        <authorList>
            <person name="Schneider-Creas I.A."/>
            <person name="Moya I.L."/>
            <person name="Chiou K.L."/>
            <person name="Baniel A."/>
            <person name="Azanaw Haile A."/>
            <person name="Kebede F."/>
            <person name="Abebe B."/>
            <person name="Snyder-Mackler N."/>
            <person name="Varsani A."/>
        </authorList>
    </citation>
    <scope>NUCLEOTIDE SEQUENCE</scope>
    <source>
        <strain evidence="3">Int_RNL_2018_0288_CRY</strain>
    </source>
</reference>
<feature type="region of interest" description="Disordered" evidence="2">
    <location>
        <begin position="1913"/>
        <end position="1932"/>
    </location>
</feature>
<keyword evidence="1" id="KW-0175">Coiled coil</keyword>
<proteinExistence type="predicted"/>
<name>A0AAU8MM03_9CAUD</name>
<evidence type="ECO:0000256" key="2">
    <source>
        <dbReference type="SAM" id="MobiDB-lite"/>
    </source>
</evidence>
<sequence>MSCNLNLSDSKLYAPLKKRFTTNESKMYAYYSAVTNNGEFKEDFQNYVKEKRKTDKAPTVNDFNSRTIVNDIISYYNRQVPDGNDTIINKKNNINKDYNSVADRTYCVKSVANTIVDLFRYKRYDKHDYSPTTKQAYEHQVRSSMSSILANRYGITTDIINANINIQAIKNRMFELMNDGLDRNTAKQLAMESVKLDFIAERMPNDAPIPDINLLATVREMCNSTMVDGKRVYERFFDEVFMNQNLDSIRKEFSDEFKSKEEDKAQEEEDIALGENSTSEEDDVESALKESYDVSFRVFENHSGLYSTFTTHIGDNIKNYFNSLPKLLSTAKMEGDGSYYGQYYQDKDTPNGIADKMSANECSRMLYSMGDFTTVSTMIESVKKIAEQIPDFQAFIKFYDDLTKNHDFAYEVYETFGKMVISKKETYVVSGEPMVRITNTTADKVTSLRFEYFNSLRTSTLNNYTYQAENIVKNIQDKINEIEKLKNKKQDKYLSASIDYSDEQYEADVKAIRADVYNLLRLYLPTISSASVINYTENNKSDDFDKSAIDNIYSNTISLLNISKSIIDNCKQSYDNYTSNVVKAQAIKDKNKLRKKSMMEFQYQESTTLEDPNSVWEENPYMTDKNIQDATALATMLVKYSVVKTELNSRNAKGNLSSDVINSNFITGFINMLQSDLNYKGNKSYLTTGTKDNIEIIKEGNTPLLSYRDLKFATKQYINSNILVEKKDEHGEIINIGMFRYEGGKYVPTEYATDIVKAYLFNGSSDFNNGNTALYPELSKGDYITTSLIQYFESKREIRNSLGSGIATDYFFKTPSDAPKNFIFSAPCYSLDFYPYDENGKKATKVSNFWTVKDEGKVTERVSQILSDLKIVSIDDDNVTMNSQQLSDTQGKNIVTDLLANGKLDSISVTEKTALSIDKTTGKTYLNIKYGKDLELVIEGTLNKQKTELTNVSLYGVVANYGDNFAWNIDDKNDITKALKNKIVKGDILLADGSKVEMVIDRRHPIFKQYFYAFKQEMQNAATAIDTMFTHQNGRIIIEEGENRFKPTWSDKWAGFTNKDRVAYDNYHKKKNKYKLADGREVEEKGIVQKRYIKNKDGEYEESLDYRLSGNVFTSDRFTIFDEETEEKINFLQEVLDEGMPTNTTETGKINFLYGGANNSYLHINNNGEVEFTEAQQQLIEDKLEEFIIAYCEQGIDRILKHKNIIPAQCGVFENSIDRNKLTEFLINYHLAYINSGDIFEGDSKFYKGSQDQLKRIKETQGGGTPYALYDSRRQFIGDTKVAVEGAALNNPEFQAIVGKLHDCKQYTTFKGITVVNIVKTDVEAVTNLTEELTKNFINQGLSKADAEDKAKTMMDGYKNVKTNDAQSYITFEEWIRRIAAKGQLYRYKSLIERILDESTPLDVSDIEEFIQVQKNFYYDMHYNPITNTCAPRQIKNAEFVLVPRFIKGTTLEHVYNSMIKFGIDQLNTEETSKAGKANVFELWTKDGKLNKNWFVNPDNFSDKNEAEYARNYQSEIRSGIETYNYNNLYTQQETPNHLNSENKAGLQIMKKILDNIDKDSKLYPIKQRFLENYSQNIYESFEHTMSDLGVELDENGNIKLDEDGRIKGLTYEQLFDKIKDEMIRLGVDSNMLDYVTMKDNDSRKEGEPNNKMPFYLNSHRRKIENICQAVFNNKITRQKLHGFHAAQITQAGWKSPYNNAPYKNKKTNKRISVEEYRSLSAEEKKNYRDMRVGYSKELRYHPKNETTGKVERYIEIMLPASNFGFDIKDKKYDNLREQAKEQGWSTAELEDKIHQAMLAELQLAKADMVIGYRIPTEGKQSVCAMKVVGFISDGCGSTIVVPDGWVAQTGSDFDIDSVYGIQYELTRNNGILERIKYSENSESNYIRYVNNKLTDEEKEQFWADYIKDNKDISDKNKNKPRPKTKEESKIRAKETQELKTRAKENLLARAKVYAKDKGLIDFDTYIKKSYAIQNSRAARNNQILEDMFTILQSDEALEENLSQSQFKDIIDARDAIMNPKDKARRASRSLYNFLDNADYQEDAMSGAKLKGFSVSRDSFLSICNTVKPKLNKSITIIYKGDNNKFKKLQKRFDTKDDEGNWVGLVKKLPNNKIEVKHTMFGYSNDNKNVDGKLLTVYSSETTAHILDAIKEGAIQNVNDYTFGVYKLFPDLGSDYTTCISFMMQPGVTEIVNEYNNTNSIFAKTYGNPIDRAIRNIASKLGIEKSESQPIDYIEAKITKILNGTQADSRYVLDAINLKQRIDNTDIFSSPVERLLFDYKVIQQFKTLHNIASKITSLSMLCNPDKFGAKQTIFATNKIFDDIQEAVKIDAREQVFALDGNNRSFLERIYPGITRGLDGYISYNGEQSEYPSLNSFLKYATATSIKINRNLFKTQRPEFIQAVNTIKNIMSGNKPILTETTYNMFESYIINNLFNKVPILASNVRYVIGKGLETTISNTAEERRRIFGYGYNPSLNVQTETEEHPFVVKNTSSPTQDEIDEFSTFTPAQKVEWVNRNFRDSLICKYIKTNLFNDKKYRKNVAGMQTLEFSEDGVNREQMYYDFYNTFANTNPFLVMTAMDIIKYGFIAEGFNMKKISVNKVINNNILNNELGIEGTGIVESMDEVFAKFIDNIDRTELDTMCMNYVRGHSNMKEISQSWFNIKQAIKNHNINVTTKGIIIIDNNDYNKTFILNHKVGFIERVIIYDELGYTKLVSKLTLNKYINIKTKDSETLYKIIGSKNTDTIYLVPLNKLHENENSVWSANSDFHTYMPYDYYSTLIDEYEDNHLIFNLAEFSTAAKEKAVKEIDKYKKPEKETLYKSVTPIDFNINDNSNPTIEVIKKSITNHFDGTTSQPLYMENRFLGEHIVGIGVENGLTKFINGKEYRIFRVDTAPIFHYLTKKGLKKEIAPKDIPLAEFINKARQRGVDNGHPGEGRISNLMAIMPINSNEYTPDVMSSSITEAVRIVDKTIKKAAVNGDESARKYVRQQEENSHAINTDSTNTRLDSIIMSSAEYVSVTVDKLLNGEYGLNLFIKNPNTGLYVPITDESVLEKLKSDPILRRSYLKTILEANHLIDKFSSFATFKFTDDNQHLKYYVDKLNEAIRKLQESPLLKEAEEKYVTSYLAGISNNPNIKNDIISLLDGFHSTSFLTAEINDLQETSNPIIQIITSDVMRDVRAKEFQGTQRVREFKKFVNKLKEEAKKNGREINWSNIIDENGRFKQEYNQQFLDDLQAHRNAISDCYEDYKNATTEQDKYEAFNSYLQAKHRYNKWKLLHTNQELLDKYYKDEIELDETMMNSNGTFIPVYVEYKMLQDRLSNVLSHSLDGALDANWQKQRDELFSQIQNLKSTTYQIGYEFEIKQDYESYELSKDPNVRRKQLTNSYSAALTIDTYVNKRKELNDKYYEYKENFGFKEQLDKYRAIINKYRNVSDSVKDDIQEYQTAKTWIKKNAKIVYDFNKKDSSFGINEAIKTLEKAYDLGIAEIGSDEFTKQIRAAQMTLTGKKSLSRQIAKTADAFDEFGVIDGSKLSDEQIARLKEEQEVRYGLRENTAYSERGIIHNSTSDDTIYTAEFYEGMRSDGLSNPEYQKIVKQINDVLRQVHNPSTGVLNTASLTIDEINKVISLFEKLGYKRIEQTFDKSGIKKRKGVSRQRVKQIIDFINKNVEFALTEEDQARFNAERVKAAKVGGREYELAWLEMNTEWSESKQQFIPNHLLWGHARPKDNVKDKFIDKKRTAAIRILRKAFTIKTTKYYDQTLDAKAREFGYDSEAFNEWFDKNHVYNPNTHHYEPLPCWTTSEVNEGIKGTWEATYQASSKVPKTGMTNLSYEPKLGTAGNYKKLENDSYISNNYMTKEERELKDYIQTLLISIAKTEASKRYFKNGYLPAKSKHEDKSFSKVWLTELAKGFGYVEGNQGRERWNDTVNFDSDYIPDMPMLGQLRSKESIAKPERWQYADNIDGTNNYKKALEEWNKNADENKKKNADIHKKLLDNNWEEVISEFITKAAHYNAIQDNKLQLYMGQKLINDISIYQTRNSTIHKLKIDNNLSSDEETVYKKETDKHLQEQYTNWIRRLVFDQYKQNQGNKTRVMSIIQGITSTNYMTLNVRGGIANITVGESNIAGEKYAKEYFGMKDWLVGKSIWIKAAASFAANMYSETSTSLADAIVKGFNIVDYDELTGRVTQVNMEEWSKRLRDMAFSPQTIGEHFMQNSAMFSMMKSHRVIKTRDENTPYTIMNLSEYTRNASKIALESILTEEEKEKWKAHLDKIKENPNESKDYAWFKKDIVTQFMLDNFNKDRIDKFNKKKEEIVEQLTKEFEEQPDVYSQFKLGSDGKLDFADGSVFSQLNNINNGQEVSDAYNLMGMFKQRVISVNKKIHGNYGKLDSAKIESQWWGGLVMQYHKHIYPGIMKRYRIKGYFNEERGSIEKGSYIALYDFLTAPIKQIAKQKGLTEGQTETLTGIQNIFSMCTDYIHYLKLYNEVMPDYEKSNMRRCLGDLAGMVLAVGGALLLYMLAGGGDDDDQGFLYNLMLYEMDRLSSETYMWTPTGAYAEAKKLWSSPIAAQSIFSDALNIMGTTAGIILEGEDYDPYFRTGRYAGENKLQVYIERRIPYWRNYVALRDINEQNNYYKLGKNMLSIIPVKGIANDITGNK</sequence>
<feature type="compositionally biased region" description="Acidic residues" evidence="2">
    <location>
        <begin position="264"/>
        <end position="284"/>
    </location>
</feature>
<feature type="region of interest" description="Disordered" evidence="2">
    <location>
        <begin position="258"/>
        <end position="284"/>
    </location>
</feature>
<dbReference type="EMBL" id="PP965500">
    <property type="protein sequence ID" value="XCO00554.1"/>
    <property type="molecule type" value="Genomic_DNA"/>
</dbReference>
<accession>A0AAU8MM03</accession>
<organism evidence="3">
    <name type="scientific">Geladintestivirus 2</name>
    <dbReference type="NCBI Taxonomy" id="3233134"/>
    <lineage>
        <taxon>Viruses</taxon>
        <taxon>Duplodnaviria</taxon>
        <taxon>Heunggongvirae</taxon>
        <taxon>Uroviricota</taxon>
        <taxon>Caudoviricetes</taxon>
        <taxon>Crassvirales</taxon>
    </lineage>
</organism>